<dbReference type="EMBL" id="AP025564">
    <property type="protein sequence ID" value="BDE97120.1"/>
    <property type="molecule type" value="Genomic_DNA"/>
</dbReference>
<dbReference type="RefSeq" id="WP_244386275.1">
    <property type="nucleotide sequence ID" value="NZ_AP025564.1"/>
</dbReference>
<sequence length="201" mass="19978">MKRTTILACGAVLTLGLSGCGATFEGSGSKDAASAEQLAMRADDPWAREVAANPSAKAAGNLHDGVYVGTGKGMEGLITVSLLVDDGRIACLEITQEGESQSRGGFEAIRDGRFAAMIDAAQGSDIDAISGATITTAGVRQAIDDALAQAETGIAVTSAAEASADKGASPKATASDGKAVAGEADAVESGEQTNGIEGSDR</sequence>
<feature type="domain" description="FMN-binding" evidence="3">
    <location>
        <begin position="73"/>
        <end position="150"/>
    </location>
</feature>
<evidence type="ECO:0000313" key="4">
    <source>
        <dbReference type="EMBL" id="BDE97120.1"/>
    </source>
</evidence>
<keyword evidence="5" id="KW-1185">Reference proteome</keyword>
<evidence type="ECO:0000259" key="3">
    <source>
        <dbReference type="SMART" id="SM00900"/>
    </source>
</evidence>
<dbReference type="InterPro" id="IPR007329">
    <property type="entry name" value="FMN-bd"/>
</dbReference>
<feature type="chain" id="PRO_5046687025" description="FMN-binding domain-containing protein" evidence="2">
    <location>
        <begin position="23"/>
        <end position="201"/>
    </location>
</feature>
<dbReference type="Pfam" id="PF04205">
    <property type="entry name" value="FMN_bind"/>
    <property type="match status" value="1"/>
</dbReference>
<reference evidence="4 5" key="1">
    <citation type="submission" date="2022-01" db="EMBL/GenBank/DDBJ databases">
        <title>Novel bile acid biosynthetic pathways are enriched in the microbiome of centenarians.</title>
        <authorList>
            <person name="Sato Y."/>
            <person name="Atarashi K."/>
            <person name="Plichta R.D."/>
            <person name="Arai Y."/>
            <person name="Sasajima S."/>
            <person name="Kearney M.S."/>
            <person name="Suda W."/>
            <person name="Takeshita K."/>
            <person name="Sasaki T."/>
            <person name="Okamoto S."/>
            <person name="Skelly N.A."/>
            <person name="Okamura Y."/>
            <person name="Vlamakis H."/>
            <person name="Li Y."/>
            <person name="Tanoue T."/>
            <person name="Takei H."/>
            <person name="Nittono H."/>
            <person name="Narushima S."/>
            <person name="Irie J."/>
            <person name="Itoh H."/>
            <person name="Moriya K."/>
            <person name="Sugiura Y."/>
            <person name="Suematsu M."/>
            <person name="Moritoki N."/>
            <person name="Shibata S."/>
            <person name="Littman R.D."/>
            <person name="Fischbach A.M."/>
            <person name="Uwamino Y."/>
            <person name="Inoue T."/>
            <person name="Honda A."/>
            <person name="Hattori M."/>
            <person name="Murai T."/>
            <person name="Xavier J.R."/>
            <person name="Hirose N."/>
            <person name="Honda K."/>
        </authorList>
    </citation>
    <scope>NUCLEOTIDE SEQUENCE [LARGE SCALE GENOMIC DNA]</scope>
    <source>
        <strain evidence="4 5">CE91-St30</strain>
    </source>
</reference>
<dbReference type="PROSITE" id="PS51257">
    <property type="entry name" value="PROKAR_LIPOPROTEIN"/>
    <property type="match status" value="1"/>
</dbReference>
<proteinExistence type="predicted"/>
<feature type="region of interest" description="Disordered" evidence="1">
    <location>
        <begin position="158"/>
        <end position="201"/>
    </location>
</feature>
<feature type="compositionally biased region" description="Polar residues" evidence="1">
    <location>
        <begin position="190"/>
        <end position="201"/>
    </location>
</feature>
<organism evidence="4 5">
    <name type="scientific">Raoultibacter timonensis</name>
    <dbReference type="NCBI Taxonomy" id="1907662"/>
    <lineage>
        <taxon>Bacteria</taxon>
        <taxon>Bacillati</taxon>
        <taxon>Actinomycetota</taxon>
        <taxon>Coriobacteriia</taxon>
        <taxon>Eggerthellales</taxon>
        <taxon>Eggerthellaceae</taxon>
        <taxon>Raoultibacter</taxon>
    </lineage>
</organism>
<name>A0ABM7WLB8_9ACTN</name>
<dbReference type="SMART" id="SM00900">
    <property type="entry name" value="FMN_bind"/>
    <property type="match status" value="1"/>
</dbReference>
<keyword evidence="2" id="KW-0732">Signal</keyword>
<protein>
    <recommendedName>
        <fullName evidence="3">FMN-binding domain-containing protein</fullName>
    </recommendedName>
</protein>
<gene>
    <name evidence="4" type="ORF">CE91St30_24530</name>
</gene>
<dbReference type="Proteomes" id="UP001320544">
    <property type="component" value="Chromosome"/>
</dbReference>
<accession>A0ABM7WLB8</accession>
<feature type="signal peptide" evidence="2">
    <location>
        <begin position="1"/>
        <end position="22"/>
    </location>
</feature>
<evidence type="ECO:0000313" key="5">
    <source>
        <dbReference type="Proteomes" id="UP001320544"/>
    </source>
</evidence>
<evidence type="ECO:0000256" key="2">
    <source>
        <dbReference type="SAM" id="SignalP"/>
    </source>
</evidence>
<dbReference type="Gene3D" id="3.90.1010.20">
    <property type="match status" value="1"/>
</dbReference>
<evidence type="ECO:0000256" key="1">
    <source>
        <dbReference type="SAM" id="MobiDB-lite"/>
    </source>
</evidence>